<proteinExistence type="inferred from homology"/>
<protein>
    <recommendedName>
        <fullName evidence="4">2-amino-4-hydroxy-6-hydroxymethyldihydropteridine pyrophosphokinase</fullName>
        <ecNumber evidence="3">2.7.6.3</ecNumber>
    </recommendedName>
    <alternativeName>
        <fullName evidence="11">6-hydroxymethyl-7,8-dihydropterin pyrophosphokinase</fullName>
    </alternativeName>
    <alternativeName>
        <fullName evidence="12">7,8-dihydro-6-hydroxymethylpterin-pyrophosphokinase</fullName>
    </alternativeName>
</protein>
<comment type="caution">
    <text evidence="15">The sequence shown here is derived from an EMBL/GenBank/DDBJ whole genome shotgun (WGS) entry which is preliminary data.</text>
</comment>
<evidence type="ECO:0000256" key="10">
    <source>
        <dbReference type="ARBA" id="ARBA00029409"/>
    </source>
</evidence>
<dbReference type="GO" id="GO:0016301">
    <property type="term" value="F:kinase activity"/>
    <property type="evidence" value="ECO:0007669"/>
    <property type="project" value="UniProtKB-KW"/>
</dbReference>
<evidence type="ECO:0000256" key="8">
    <source>
        <dbReference type="ARBA" id="ARBA00022840"/>
    </source>
</evidence>
<dbReference type="EC" id="2.7.6.3" evidence="3"/>
<dbReference type="InterPro" id="IPR035907">
    <property type="entry name" value="Hppk_sf"/>
</dbReference>
<evidence type="ECO:0000256" key="12">
    <source>
        <dbReference type="ARBA" id="ARBA00033413"/>
    </source>
</evidence>
<organism evidence="15 16">
    <name type="scientific">Pseudofulvimonas gallinarii</name>
    <dbReference type="NCBI Taxonomy" id="634155"/>
    <lineage>
        <taxon>Bacteria</taxon>
        <taxon>Pseudomonadati</taxon>
        <taxon>Pseudomonadota</taxon>
        <taxon>Gammaproteobacteria</taxon>
        <taxon>Lysobacterales</taxon>
        <taxon>Rhodanobacteraceae</taxon>
        <taxon>Pseudofulvimonas</taxon>
    </lineage>
</organism>
<dbReference type="AlphaFoldDB" id="A0A4R3LCV7"/>
<name>A0A4R3LCV7_9GAMM</name>
<evidence type="ECO:0000259" key="14">
    <source>
        <dbReference type="Pfam" id="PF01288"/>
    </source>
</evidence>
<dbReference type="Pfam" id="PF01288">
    <property type="entry name" value="HPPK"/>
    <property type="match status" value="1"/>
</dbReference>
<dbReference type="EMBL" id="SMAF01000016">
    <property type="protein sequence ID" value="TCS96164.1"/>
    <property type="molecule type" value="Genomic_DNA"/>
</dbReference>
<evidence type="ECO:0000256" key="6">
    <source>
        <dbReference type="ARBA" id="ARBA00022741"/>
    </source>
</evidence>
<dbReference type="UniPathway" id="UPA00077">
    <property type="reaction ID" value="UER00155"/>
</dbReference>
<keyword evidence="9" id="KW-0289">Folate biosynthesis</keyword>
<evidence type="ECO:0000256" key="7">
    <source>
        <dbReference type="ARBA" id="ARBA00022777"/>
    </source>
</evidence>
<dbReference type="NCBIfam" id="TIGR01498">
    <property type="entry name" value="folK"/>
    <property type="match status" value="1"/>
</dbReference>
<comment type="similarity">
    <text evidence="2">Belongs to the HPPK family.</text>
</comment>
<feature type="region of interest" description="Disordered" evidence="13">
    <location>
        <begin position="159"/>
        <end position="179"/>
    </location>
</feature>
<evidence type="ECO:0000256" key="3">
    <source>
        <dbReference type="ARBA" id="ARBA00013253"/>
    </source>
</evidence>
<dbReference type="SUPFAM" id="SSF55083">
    <property type="entry name" value="6-hydroxymethyl-7,8-dihydropterin pyrophosphokinase, HPPK"/>
    <property type="match status" value="1"/>
</dbReference>
<keyword evidence="7 15" id="KW-0418">Kinase</keyword>
<dbReference type="InterPro" id="IPR000550">
    <property type="entry name" value="Hppk"/>
</dbReference>
<dbReference type="GO" id="GO:0003848">
    <property type="term" value="F:2-amino-4-hydroxy-6-hydroxymethyldihydropteridine diphosphokinase activity"/>
    <property type="evidence" value="ECO:0007669"/>
    <property type="project" value="UniProtKB-EC"/>
</dbReference>
<dbReference type="Gene3D" id="3.30.70.560">
    <property type="entry name" value="7,8-Dihydro-6-hydroxymethylpterin-pyrophosphokinase HPPK"/>
    <property type="match status" value="1"/>
</dbReference>
<evidence type="ECO:0000313" key="16">
    <source>
        <dbReference type="Proteomes" id="UP000294599"/>
    </source>
</evidence>
<keyword evidence="6" id="KW-0547">Nucleotide-binding</keyword>
<evidence type="ECO:0000313" key="15">
    <source>
        <dbReference type="EMBL" id="TCS96164.1"/>
    </source>
</evidence>
<evidence type="ECO:0000256" key="5">
    <source>
        <dbReference type="ARBA" id="ARBA00022679"/>
    </source>
</evidence>
<evidence type="ECO:0000256" key="1">
    <source>
        <dbReference type="ARBA" id="ARBA00005051"/>
    </source>
</evidence>
<evidence type="ECO:0000256" key="11">
    <source>
        <dbReference type="ARBA" id="ARBA00029766"/>
    </source>
</evidence>
<dbReference type="PANTHER" id="PTHR43071">
    <property type="entry name" value="2-AMINO-4-HYDROXY-6-HYDROXYMETHYLDIHYDROPTERIDINE PYROPHOSPHOKINASE"/>
    <property type="match status" value="1"/>
</dbReference>
<dbReference type="RefSeq" id="WP_123522401.1">
    <property type="nucleotide sequence ID" value="NZ_JBHLWF010000019.1"/>
</dbReference>
<evidence type="ECO:0000256" key="13">
    <source>
        <dbReference type="SAM" id="MobiDB-lite"/>
    </source>
</evidence>
<keyword evidence="5" id="KW-0808">Transferase</keyword>
<keyword evidence="16" id="KW-1185">Reference proteome</keyword>
<comment type="function">
    <text evidence="10">Catalyzes the transfer of pyrophosphate from adenosine triphosphate (ATP) to 6-hydroxymethyl-7,8-dihydropterin, an enzymatic step in folate biosynthesis pathway.</text>
</comment>
<dbReference type="OrthoDB" id="9790168at2"/>
<feature type="domain" description="7,8-dihydro-6-hydroxymethylpterin-pyrophosphokinase" evidence="14">
    <location>
        <begin position="12"/>
        <end position="137"/>
    </location>
</feature>
<keyword evidence="8" id="KW-0067">ATP-binding</keyword>
<dbReference type="GO" id="GO:0005524">
    <property type="term" value="F:ATP binding"/>
    <property type="evidence" value="ECO:0007669"/>
    <property type="project" value="UniProtKB-KW"/>
</dbReference>
<evidence type="ECO:0000256" key="2">
    <source>
        <dbReference type="ARBA" id="ARBA00005810"/>
    </source>
</evidence>
<sequence length="179" mass="19725">MTETKATTRAWLSLGSNQSPQCHLAAALRELRERFGELVVSPVYRTRAVGFDGPDFLNLAVGLDSDLDAVELDRWLHALEDRHGRRRDGPRFSSRTLDVDLVLFGDEVREGPGHLRLPRPDLVQHAFVLKPMADIAPDVRHPLQGVGLAQLWAGYTGPRDLEVAPDLPETPDSGPPASP</sequence>
<reference evidence="15 16" key="1">
    <citation type="submission" date="2019-03" db="EMBL/GenBank/DDBJ databases">
        <title>Genomic Encyclopedia of Type Strains, Phase IV (KMG-IV): sequencing the most valuable type-strain genomes for metagenomic binning, comparative biology and taxonomic classification.</title>
        <authorList>
            <person name="Goeker M."/>
        </authorList>
    </citation>
    <scope>NUCLEOTIDE SEQUENCE [LARGE SCALE GENOMIC DNA]</scope>
    <source>
        <strain evidence="15 16">DSM 21944</strain>
    </source>
</reference>
<comment type="pathway">
    <text evidence="1">Cofactor biosynthesis; tetrahydrofolate biosynthesis; 2-amino-4-hydroxy-6-hydroxymethyl-7,8-dihydropteridine diphosphate from 7,8-dihydroneopterin triphosphate: step 4/4.</text>
</comment>
<dbReference type="GO" id="GO:0046656">
    <property type="term" value="P:folic acid biosynthetic process"/>
    <property type="evidence" value="ECO:0007669"/>
    <property type="project" value="UniProtKB-KW"/>
</dbReference>
<accession>A0A4R3LCV7</accession>
<gene>
    <name evidence="15" type="ORF">EDC25_11618</name>
</gene>
<dbReference type="Proteomes" id="UP000294599">
    <property type="component" value="Unassembled WGS sequence"/>
</dbReference>
<dbReference type="GO" id="GO:0046654">
    <property type="term" value="P:tetrahydrofolate biosynthetic process"/>
    <property type="evidence" value="ECO:0007669"/>
    <property type="project" value="UniProtKB-UniPathway"/>
</dbReference>
<dbReference type="PANTHER" id="PTHR43071:SF1">
    <property type="entry name" value="2-AMINO-4-HYDROXY-6-HYDROXYMETHYLDIHYDROPTERIDINE PYROPHOSPHOKINASE"/>
    <property type="match status" value="1"/>
</dbReference>
<evidence type="ECO:0000256" key="4">
    <source>
        <dbReference type="ARBA" id="ARBA00016218"/>
    </source>
</evidence>
<evidence type="ECO:0000256" key="9">
    <source>
        <dbReference type="ARBA" id="ARBA00022909"/>
    </source>
</evidence>